<reference evidence="3 4" key="1">
    <citation type="submission" date="2017-10" db="EMBL/GenBank/DDBJ databases">
        <title>The draft genome sequence of Lewinella nigricans NBRC 102662.</title>
        <authorList>
            <person name="Wang K."/>
        </authorList>
    </citation>
    <scope>NUCLEOTIDE SEQUENCE [LARGE SCALE GENOMIC DNA]</scope>
    <source>
        <strain evidence="3 4">NBRC 102662</strain>
    </source>
</reference>
<evidence type="ECO:0000313" key="3">
    <source>
        <dbReference type="EMBL" id="PHN04908.1"/>
    </source>
</evidence>
<proteinExistence type="predicted"/>
<evidence type="ECO:0000313" key="4">
    <source>
        <dbReference type="Proteomes" id="UP000223913"/>
    </source>
</evidence>
<dbReference type="Pfam" id="PF01832">
    <property type="entry name" value="Glucosaminidase"/>
    <property type="match status" value="1"/>
</dbReference>
<dbReference type="InterPro" id="IPR051056">
    <property type="entry name" value="Glycosyl_Hydrolase_73"/>
</dbReference>
<dbReference type="Gene3D" id="1.10.530.10">
    <property type="match status" value="2"/>
</dbReference>
<evidence type="ECO:0000259" key="2">
    <source>
        <dbReference type="Pfam" id="PF01832"/>
    </source>
</evidence>
<dbReference type="EMBL" id="PDUD01000024">
    <property type="protein sequence ID" value="PHN04908.1"/>
    <property type="molecule type" value="Genomic_DNA"/>
</dbReference>
<comment type="caution">
    <text evidence="3">The sequence shown here is derived from an EMBL/GenBank/DDBJ whole genome shotgun (WGS) entry which is preliminary data.</text>
</comment>
<accession>A0A2D0N948</accession>
<dbReference type="AlphaFoldDB" id="A0A2D0N948"/>
<dbReference type="InterPro" id="IPR002901">
    <property type="entry name" value="MGlyc_endo_b_GlcNAc-like_dom"/>
</dbReference>
<sequence>MRNTNIPVSIKLAQGILESNAGRSSLAKATNNHFGIKAPAGKSAREKIRARRYAELSDDEFIYRRPAIGAYNFHDDNRYDRFEVYATVGDSYERHNQLLTKKCQPGKKGCYSWIWGKYQVGKDYDISPMAGLYRPSSGIAPEDFFNGRTVVPYYAAAAAGLKMSGYATSPTYHKKLFYLIETYELWQFDIDLIRALEANNISAAGPVR</sequence>
<name>A0A2D0N948_FLAN2</name>
<dbReference type="PANTHER" id="PTHR33308">
    <property type="entry name" value="PEPTIDOGLYCAN HYDROLASE FLGJ"/>
    <property type="match status" value="1"/>
</dbReference>
<protein>
    <recommendedName>
        <fullName evidence="2">Mannosyl-glycoprotein endo-beta-N-acetylglucosamidase-like domain-containing protein</fullName>
    </recommendedName>
</protein>
<feature type="domain" description="Mannosyl-glycoprotein endo-beta-N-acetylglucosamidase-like" evidence="2">
    <location>
        <begin position="2"/>
        <end position="185"/>
    </location>
</feature>
<keyword evidence="4" id="KW-1185">Reference proteome</keyword>
<dbReference type="Proteomes" id="UP000223913">
    <property type="component" value="Unassembled WGS sequence"/>
</dbReference>
<dbReference type="PANTHER" id="PTHR33308:SF9">
    <property type="entry name" value="PEPTIDOGLYCAN HYDROLASE FLGJ"/>
    <property type="match status" value="1"/>
</dbReference>
<keyword evidence="1" id="KW-0378">Hydrolase</keyword>
<evidence type="ECO:0000256" key="1">
    <source>
        <dbReference type="ARBA" id="ARBA00022801"/>
    </source>
</evidence>
<organism evidence="3 4">
    <name type="scientific">Flavilitoribacter nigricans (strain ATCC 23147 / DSM 23189 / NBRC 102662 / NCIMB 1420 / SS-2)</name>
    <name type="common">Lewinella nigricans</name>
    <dbReference type="NCBI Taxonomy" id="1122177"/>
    <lineage>
        <taxon>Bacteria</taxon>
        <taxon>Pseudomonadati</taxon>
        <taxon>Bacteroidota</taxon>
        <taxon>Saprospiria</taxon>
        <taxon>Saprospirales</taxon>
        <taxon>Lewinellaceae</taxon>
        <taxon>Flavilitoribacter</taxon>
    </lineage>
</organism>
<dbReference type="GO" id="GO:0004040">
    <property type="term" value="F:amidase activity"/>
    <property type="evidence" value="ECO:0007669"/>
    <property type="project" value="InterPro"/>
</dbReference>
<gene>
    <name evidence="3" type="ORF">CRP01_20485</name>
</gene>